<dbReference type="GO" id="GO:0061630">
    <property type="term" value="F:ubiquitin protein ligase activity"/>
    <property type="evidence" value="ECO:0007669"/>
    <property type="project" value="InterPro"/>
</dbReference>
<feature type="region of interest" description="Disordered" evidence="7">
    <location>
        <begin position="469"/>
        <end position="529"/>
    </location>
</feature>
<dbReference type="Proteomes" id="UP001175226">
    <property type="component" value="Unassembled WGS sequence"/>
</dbReference>
<dbReference type="GO" id="GO:0005634">
    <property type="term" value="C:nucleus"/>
    <property type="evidence" value="ECO:0007669"/>
    <property type="project" value="TreeGrafter"/>
</dbReference>
<keyword evidence="5" id="KW-0862">Zinc</keyword>
<feature type="region of interest" description="Disordered" evidence="7">
    <location>
        <begin position="624"/>
        <end position="657"/>
    </location>
</feature>
<dbReference type="SMART" id="SM00668">
    <property type="entry name" value="CTLH"/>
    <property type="match status" value="1"/>
</dbReference>
<evidence type="ECO:0000259" key="9">
    <source>
        <dbReference type="PROSITE" id="PS51867"/>
    </source>
</evidence>
<feature type="compositionally biased region" description="Acidic residues" evidence="7">
    <location>
        <begin position="520"/>
        <end position="529"/>
    </location>
</feature>
<evidence type="ECO:0000256" key="5">
    <source>
        <dbReference type="ARBA" id="ARBA00022833"/>
    </source>
</evidence>
<reference evidence="10" key="1">
    <citation type="submission" date="2023-06" db="EMBL/GenBank/DDBJ databases">
        <authorList>
            <consortium name="Lawrence Berkeley National Laboratory"/>
            <person name="Ahrendt S."/>
            <person name="Sahu N."/>
            <person name="Indic B."/>
            <person name="Wong-Bajracharya J."/>
            <person name="Merenyi Z."/>
            <person name="Ke H.-M."/>
            <person name="Monk M."/>
            <person name="Kocsube S."/>
            <person name="Drula E."/>
            <person name="Lipzen A."/>
            <person name="Balint B."/>
            <person name="Henrissat B."/>
            <person name="Andreopoulos B."/>
            <person name="Martin F.M."/>
            <person name="Harder C.B."/>
            <person name="Rigling D."/>
            <person name="Ford K.L."/>
            <person name="Foster G.D."/>
            <person name="Pangilinan J."/>
            <person name="Papanicolaou A."/>
            <person name="Barry K."/>
            <person name="LaButti K."/>
            <person name="Viragh M."/>
            <person name="Koriabine M."/>
            <person name="Yan M."/>
            <person name="Riley R."/>
            <person name="Champramary S."/>
            <person name="Plett K.L."/>
            <person name="Tsai I.J."/>
            <person name="Slot J."/>
            <person name="Sipos G."/>
            <person name="Plett J."/>
            <person name="Nagy L.G."/>
            <person name="Grigoriev I.V."/>
        </authorList>
    </citation>
    <scope>NUCLEOTIDE SEQUENCE</scope>
    <source>
        <strain evidence="10">FPL87.14</strain>
    </source>
</reference>
<dbReference type="InterPro" id="IPR006595">
    <property type="entry name" value="CTLH_C"/>
</dbReference>
<feature type="compositionally biased region" description="Basic and acidic residues" evidence="7">
    <location>
        <begin position="492"/>
        <end position="519"/>
    </location>
</feature>
<evidence type="ECO:0000256" key="3">
    <source>
        <dbReference type="ARBA" id="ARBA00022723"/>
    </source>
</evidence>
<evidence type="ECO:0000256" key="2">
    <source>
        <dbReference type="ARBA" id="ARBA00022490"/>
    </source>
</evidence>
<dbReference type="Pfam" id="PF08457">
    <property type="entry name" value="Sfi1"/>
    <property type="match status" value="3"/>
</dbReference>
<dbReference type="Pfam" id="PF10607">
    <property type="entry name" value="CTLH"/>
    <property type="match status" value="1"/>
</dbReference>
<evidence type="ECO:0000256" key="4">
    <source>
        <dbReference type="ARBA" id="ARBA00022771"/>
    </source>
</evidence>
<keyword evidence="3" id="KW-0479">Metal-binding</keyword>
<evidence type="ECO:0000313" key="10">
    <source>
        <dbReference type="EMBL" id="KAK0450808.1"/>
    </source>
</evidence>
<accession>A0AA39K248</accession>
<feature type="zinc finger region" description="RING-Gid-type" evidence="6">
    <location>
        <begin position="331"/>
        <end position="381"/>
    </location>
</feature>
<dbReference type="InterPro" id="IPR013665">
    <property type="entry name" value="Sfi1_dom"/>
</dbReference>
<evidence type="ECO:0000256" key="1">
    <source>
        <dbReference type="ARBA" id="ARBA00004496"/>
    </source>
</evidence>
<feature type="region of interest" description="Disordered" evidence="7">
    <location>
        <begin position="1308"/>
        <end position="1428"/>
    </location>
</feature>
<name>A0AA39K248_9AGAR</name>
<comment type="subcellular location">
    <subcellularLocation>
        <location evidence="1">Cytoplasm</location>
    </subcellularLocation>
</comment>
<feature type="compositionally biased region" description="Pro residues" evidence="7">
    <location>
        <begin position="570"/>
        <end position="584"/>
    </location>
</feature>
<dbReference type="PANTHER" id="PTHR12170:SF3">
    <property type="entry name" value="GH10162P"/>
    <property type="match status" value="1"/>
</dbReference>
<organism evidence="10 11">
    <name type="scientific">Armillaria borealis</name>
    <dbReference type="NCBI Taxonomy" id="47425"/>
    <lineage>
        <taxon>Eukaryota</taxon>
        <taxon>Fungi</taxon>
        <taxon>Dikarya</taxon>
        <taxon>Basidiomycota</taxon>
        <taxon>Agaricomycotina</taxon>
        <taxon>Agaricomycetes</taxon>
        <taxon>Agaricomycetidae</taxon>
        <taxon>Agaricales</taxon>
        <taxon>Marasmiineae</taxon>
        <taxon>Physalacriaceae</taxon>
        <taxon>Armillaria</taxon>
    </lineage>
</organism>
<dbReference type="InterPro" id="IPR024964">
    <property type="entry name" value="CTLH/CRA"/>
</dbReference>
<sequence length="1456" mass="168104">MEAALKELTKLEKLTGDSSAKAKSASISDSLDSLLDSLHDARQLCVEDVLPQDACMNLSRTVEARKKDTDERQKEIYSSMSRLGKALEKKFTGTLPSYPNLFTSEQSVAALERTVVLHFLRTGQFDTAQTLLEESNTDIPSALREQFIDLHRILQALKDQDTGPALQWARENRDFLKSRASPLEFYLHRSQYVRLLLSSHPPDPRPALAYANSSMRMFYDHHEDEFKRLMACLAFLPLSRLKTSPYADLASPSLHWDLEPLFAKEYCASLGMSKQVPLKVVTEIGGGGALAKIEKGKRVMRERKSEWSQTDELPIEIPVPSENRYHSIFTCPVSKEQSTESNPPMMMACGHVIAADSLHKLSKPGGSSPPSKVVELAQSITESLSSRSAPPVPELTGLSQEDVDLLDAIIDRAGSSATTFLTVFKAYSDILQERGLDPHEVVYYGKLLKLGTLKGGSWADKWGMVKDQHGYAQKSKPMTAHTGSSQPTRQRPPPERATIRSKPPPRDDDSFTLHSHDNESEQDETAEESAIDAVYHHPVLIRARARRQQSPPPPPSDITANSLGLDFGMPPSPSPPPSHVMPPPRQRRQRLLSLFGSSESDIAGDNMITPPAYNATGNDHLIHRQHHQSPLSRNRPKPQCATPVPYRKPTLPPVKASVTSKEDDVWKKIDMLRDEQEADAFRQLRLIERCWEVWKQGFQWIMTTNDQIQDARDNLVMRRTLQVWSSRLAAYRRTCQTANAMADGRQMKKAFSRWRRSLVGKQNENWRNSMRSKMKIVRTKREQRVRKDAWAKWRQSYRSHLSDQHYNERLSLRIFKRWKAKLSVVDGLEDVADEVQHARAEHAVERCWTRWRQITHLRAAESVIAQQVGQRVKRQVMRTWRKQMNDLYSAEEYRNLVVIKSAMRRWKAAQLSIHHMENRADKHLARQDDVLLRAVTRVWKARERGHLLERVKAARLVKSTWSAWKQQLREQRAREEIASTFYAQSTLTARKTFQTWRQVLSTHQNSHLFAVQYHSSHLRSRMLLIWRIRWHKQLKMMKKSRLTDNFVVTRRAWNTMRAKCHDKQRERQLQAFKVQKLRKLFIVWVERARRHKECTLFQTTIQHRILRSALTQWTNRVIDVKLQELEVTQRHEVGILQAAFNKWKRICVRHVEDLSLMESYRDVKREDNVRRIFHQWLAAARAARHRRLLLQRREDEVKLATMEMAWDKWRDKFKDDQLRPIEYELLIRNQENTLRHVLDAWKAKTKSLPAIGFHASHIKAKCWKTWTSQMPRAKLARKARELDRKNTLTRFLDNWVQAHRTKLARKAVARARQLRLPTASSTPRRPTVSRPEGAPSQPFRNVFPRRTPLVDSVVDREPSPPRPIGVRRSLLPSKPRSETSPARSIISSRTREPSPARSTKSGISSFRGRSPAFRPAPSNIVSGVGSEGPSRLWLELQNVRRKSKGSVQQSISSRSP</sequence>
<dbReference type="InterPro" id="IPR044063">
    <property type="entry name" value="ZF_RING_GID"/>
</dbReference>
<dbReference type="InterPro" id="IPR045098">
    <property type="entry name" value="Fyv10_fam"/>
</dbReference>
<feature type="region of interest" description="Disordered" evidence="7">
    <location>
        <begin position="545"/>
        <end position="584"/>
    </location>
</feature>
<keyword evidence="11" id="KW-1185">Reference proteome</keyword>
<dbReference type="PANTHER" id="PTHR12170">
    <property type="entry name" value="MACROPHAGE ERYTHROBLAST ATTACHER-RELATED"/>
    <property type="match status" value="1"/>
</dbReference>
<gene>
    <name evidence="10" type="ORF">EV421DRAFT_2007742</name>
</gene>
<feature type="compositionally biased region" description="Polar residues" evidence="7">
    <location>
        <begin position="1378"/>
        <end position="1388"/>
    </location>
</feature>
<protein>
    <recommendedName>
        <fullName evidence="12">CTLH domain-containing protein</fullName>
    </recommendedName>
</protein>
<proteinExistence type="predicted"/>
<dbReference type="GO" id="GO:0005737">
    <property type="term" value="C:cytoplasm"/>
    <property type="evidence" value="ECO:0007669"/>
    <property type="project" value="UniProtKB-SubCell"/>
</dbReference>
<evidence type="ECO:0008006" key="12">
    <source>
        <dbReference type="Google" id="ProtNLM"/>
    </source>
</evidence>
<dbReference type="PROSITE" id="PS50897">
    <property type="entry name" value="CTLH"/>
    <property type="match status" value="1"/>
</dbReference>
<feature type="domain" description="CTLH" evidence="8">
    <location>
        <begin position="146"/>
        <end position="203"/>
    </location>
</feature>
<dbReference type="GO" id="GO:0043161">
    <property type="term" value="P:proteasome-mediated ubiquitin-dependent protein catabolic process"/>
    <property type="evidence" value="ECO:0007669"/>
    <property type="project" value="InterPro"/>
</dbReference>
<evidence type="ECO:0000259" key="8">
    <source>
        <dbReference type="PROSITE" id="PS50897"/>
    </source>
</evidence>
<comment type="caution">
    <text evidence="10">The sequence shown here is derived from an EMBL/GenBank/DDBJ whole genome shotgun (WGS) entry which is preliminary data.</text>
</comment>
<keyword evidence="2" id="KW-0963">Cytoplasm</keyword>
<evidence type="ECO:0000313" key="11">
    <source>
        <dbReference type="Proteomes" id="UP001175226"/>
    </source>
</evidence>
<dbReference type="GO" id="GO:0034657">
    <property type="term" value="C:GID complex"/>
    <property type="evidence" value="ECO:0007669"/>
    <property type="project" value="TreeGrafter"/>
</dbReference>
<evidence type="ECO:0000256" key="6">
    <source>
        <dbReference type="PROSITE-ProRule" id="PRU01215"/>
    </source>
</evidence>
<evidence type="ECO:0000256" key="7">
    <source>
        <dbReference type="SAM" id="MobiDB-lite"/>
    </source>
</evidence>
<dbReference type="GO" id="GO:0008270">
    <property type="term" value="F:zinc ion binding"/>
    <property type="evidence" value="ECO:0007669"/>
    <property type="project" value="UniProtKB-KW"/>
</dbReference>
<feature type="domain" description="RING-Gid-type" evidence="9">
    <location>
        <begin position="331"/>
        <end position="381"/>
    </location>
</feature>
<dbReference type="EMBL" id="JAUEPT010000006">
    <property type="protein sequence ID" value="KAK0450808.1"/>
    <property type="molecule type" value="Genomic_DNA"/>
</dbReference>
<keyword evidence="4 6" id="KW-0863">Zinc-finger</keyword>
<dbReference type="PROSITE" id="PS51867">
    <property type="entry name" value="ZF_RING_GID"/>
    <property type="match status" value="1"/>
</dbReference>